<protein>
    <submittedName>
        <fullName evidence="1">Uncharacterized protein</fullName>
    </submittedName>
</protein>
<reference evidence="1" key="1">
    <citation type="journal article" date="2012" name="J. Bacteriol.">
        <title>Complete genome sequence of the broad-host-range strain Sinorhizobium fredii USDA257.</title>
        <authorList>
            <person name="Schuldes J."/>
            <person name="Rodriguez Orbegoso M."/>
            <person name="Schmeisser C."/>
            <person name="Krishnan H.B."/>
            <person name="Daniel R."/>
            <person name="Streit W.R."/>
        </authorList>
    </citation>
    <scope>NUCLEOTIDE SEQUENCE [LARGE SCALE GENOMIC DNA]</scope>
    <source>
        <strain evidence="1">USDA 257</strain>
        <plasmid evidence="1">pUSDA257</plasmid>
    </source>
</reference>
<sequence>MRSGLTLALSHRTYLDYPRSRLVSCAFAASSLANVQATAAGEAR</sequence>
<keyword evidence="1" id="KW-0614">Plasmid</keyword>
<dbReference type="EMBL" id="CP003565">
    <property type="protein sequence ID" value="AFL54990.1"/>
    <property type="molecule type" value="Genomic_DNA"/>
</dbReference>
<name>I3XGI4_SINF2</name>
<dbReference type="HOGENOM" id="CLU_3221153_0_0_5"/>
<gene>
    <name evidence="1" type="ORF">USDA257_p02750</name>
</gene>
<proteinExistence type="predicted"/>
<evidence type="ECO:0000313" key="2">
    <source>
        <dbReference type="Proteomes" id="UP000006180"/>
    </source>
</evidence>
<evidence type="ECO:0000313" key="1">
    <source>
        <dbReference type="EMBL" id="AFL54990.1"/>
    </source>
</evidence>
<geneLocation type="plasmid" evidence="2">
    <name>pUSDA257 fragment 2</name>
</geneLocation>
<dbReference type="AlphaFoldDB" id="I3XGI4"/>
<accession>I3XGI4</accession>
<organism evidence="1">
    <name type="scientific">Sinorhizobium fredii (strain USDA 257)</name>
    <dbReference type="NCBI Taxonomy" id="1185652"/>
    <lineage>
        <taxon>Bacteria</taxon>
        <taxon>Pseudomonadati</taxon>
        <taxon>Pseudomonadota</taxon>
        <taxon>Alphaproteobacteria</taxon>
        <taxon>Hyphomicrobiales</taxon>
        <taxon>Rhizobiaceae</taxon>
        <taxon>Sinorhizobium/Ensifer group</taxon>
        <taxon>Sinorhizobium</taxon>
    </lineage>
</organism>